<comment type="caution">
    <text evidence="2">The sequence shown here is derived from an EMBL/GenBank/DDBJ whole genome shotgun (WGS) entry which is preliminary data.</text>
</comment>
<evidence type="ECO:0000313" key="3">
    <source>
        <dbReference type="Proteomes" id="UP000568380"/>
    </source>
</evidence>
<dbReference type="AlphaFoldDB" id="A0A7W8EMX4"/>
<proteinExistence type="predicted"/>
<dbReference type="PROSITE" id="PS51819">
    <property type="entry name" value="VOC"/>
    <property type="match status" value="1"/>
</dbReference>
<dbReference type="Proteomes" id="UP000568380">
    <property type="component" value="Unassembled WGS sequence"/>
</dbReference>
<dbReference type="GO" id="GO:0016829">
    <property type="term" value="F:lyase activity"/>
    <property type="evidence" value="ECO:0007669"/>
    <property type="project" value="UniProtKB-KW"/>
</dbReference>
<evidence type="ECO:0000313" key="2">
    <source>
        <dbReference type="EMBL" id="MBB5085121.1"/>
    </source>
</evidence>
<accession>A0A7W8EMX4</accession>
<gene>
    <name evidence="2" type="ORF">HNR40_010635</name>
</gene>
<dbReference type="RefSeq" id="WP_184976280.1">
    <property type="nucleotide sequence ID" value="NZ_JACHIN010000031.1"/>
</dbReference>
<organism evidence="2 3">
    <name type="scientific">Nonomuraea endophytica</name>
    <dbReference type="NCBI Taxonomy" id="714136"/>
    <lineage>
        <taxon>Bacteria</taxon>
        <taxon>Bacillati</taxon>
        <taxon>Actinomycetota</taxon>
        <taxon>Actinomycetes</taxon>
        <taxon>Streptosporangiales</taxon>
        <taxon>Streptosporangiaceae</taxon>
        <taxon>Nonomuraea</taxon>
    </lineage>
</organism>
<keyword evidence="2" id="KW-0223">Dioxygenase</keyword>
<dbReference type="Pfam" id="PF00903">
    <property type="entry name" value="Glyoxalase"/>
    <property type="match status" value="1"/>
</dbReference>
<dbReference type="EMBL" id="JACHIN010000031">
    <property type="protein sequence ID" value="MBB5085121.1"/>
    <property type="molecule type" value="Genomic_DNA"/>
</dbReference>
<dbReference type="InterPro" id="IPR004360">
    <property type="entry name" value="Glyas_Fos-R_dOase_dom"/>
</dbReference>
<evidence type="ECO:0000259" key="1">
    <source>
        <dbReference type="PROSITE" id="PS51819"/>
    </source>
</evidence>
<keyword evidence="2" id="KW-0560">Oxidoreductase</keyword>
<name>A0A7W8EMX4_9ACTN</name>
<dbReference type="InterPro" id="IPR037523">
    <property type="entry name" value="VOC_core"/>
</dbReference>
<keyword evidence="3" id="KW-1185">Reference proteome</keyword>
<dbReference type="GO" id="GO:0051213">
    <property type="term" value="F:dioxygenase activity"/>
    <property type="evidence" value="ECO:0007669"/>
    <property type="project" value="UniProtKB-KW"/>
</dbReference>
<dbReference type="Gene3D" id="3.10.180.10">
    <property type="entry name" value="2,3-Dihydroxybiphenyl 1,2-Dioxygenase, domain 1"/>
    <property type="match status" value="1"/>
</dbReference>
<dbReference type="CDD" id="cd06587">
    <property type="entry name" value="VOC"/>
    <property type="match status" value="1"/>
</dbReference>
<reference evidence="2 3" key="1">
    <citation type="submission" date="2020-08" db="EMBL/GenBank/DDBJ databases">
        <title>Genomic Encyclopedia of Type Strains, Phase IV (KMG-IV): sequencing the most valuable type-strain genomes for metagenomic binning, comparative biology and taxonomic classification.</title>
        <authorList>
            <person name="Goeker M."/>
        </authorList>
    </citation>
    <scope>NUCLEOTIDE SEQUENCE [LARGE SCALE GENOMIC DNA]</scope>
    <source>
        <strain evidence="2 3">DSM 45385</strain>
    </source>
</reference>
<dbReference type="SUPFAM" id="SSF54593">
    <property type="entry name" value="Glyoxalase/Bleomycin resistance protein/Dihydroxybiphenyl dioxygenase"/>
    <property type="match status" value="1"/>
</dbReference>
<dbReference type="InterPro" id="IPR029068">
    <property type="entry name" value="Glyas_Bleomycin-R_OHBP_Dase"/>
</dbReference>
<keyword evidence="2" id="KW-0456">Lyase</keyword>
<protein>
    <submittedName>
        <fullName evidence="2">Catechol 2,3-dioxygenase-like lactoylglutathione lyase family enzyme</fullName>
    </submittedName>
</protein>
<sequence>MFVTGLRHLKIWVTDLTRSRAFYEQVFGLEHAMSFEDSDGVVRGMSFRIPGVDFELAIRENPELAKALYDADPFALATTREGLQQWVEHLDRLGIWHPPIVRASRGWACGFRDPDGIQIRLYAYDEQVAQTAGEQVRSGDLPQA</sequence>
<feature type="domain" description="VOC" evidence="1">
    <location>
        <begin position="5"/>
        <end position="124"/>
    </location>
</feature>